<dbReference type="GO" id="GO:0031340">
    <property type="term" value="P:positive regulation of vesicle fusion"/>
    <property type="evidence" value="ECO:0007669"/>
    <property type="project" value="TreeGrafter"/>
</dbReference>
<dbReference type="GO" id="GO:0010828">
    <property type="term" value="P:positive regulation of D-glucose transmembrane transport"/>
    <property type="evidence" value="ECO:0007669"/>
    <property type="project" value="TreeGrafter"/>
</dbReference>
<evidence type="ECO:0000313" key="2">
    <source>
        <dbReference type="EMBL" id="VVC93863.1"/>
    </source>
</evidence>
<feature type="domain" description="C2CD5 C-terminal" evidence="1">
    <location>
        <begin position="10"/>
        <end position="72"/>
    </location>
</feature>
<keyword evidence="3" id="KW-1185">Reference proteome</keyword>
<dbReference type="GO" id="GO:0005509">
    <property type="term" value="F:calcium ion binding"/>
    <property type="evidence" value="ECO:0007669"/>
    <property type="project" value="TreeGrafter"/>
</dbReference>
<dbReference type="GO" id="GO:0090314">
    <property type="term" value="P:positive regulation of protein targeting to membrane"/>
    <property type="evidence" value="ECO:0007669"/>
    <property type="project" value="TreeGrafter"/>
</dbReference>
<dbReference type="AlphaFoldDB" id="A0A5E4Q8Z6"/>
<gene>
    <name evidence="2" type="ORF">LSINAPIS_LOCUS5962</name>
</gene>
<dbReference type="PANTHER" id="PTHR37412:SF2">
    <property type="entry name" value="C2 DOMAIN-CONTAINING PROTEIN 5"/>
    <property type="match status" value="1"/>
</dbReference>
<dbReference type="EMBL" id="FZQP02001782">
    <property type="protein sequence ID" value="VVC93863.1"/>
    <property type="molecule type" value="Genomic_DNA"/>
</dbReference>
<name>A0A5E4Q8Z6_9NEOP</name>
<dbReference type="Proteomes" id="UP000324832">
    <property type="component" value="Unassembled WGS sequence"/>
</dbReference>
<dbReference type="GO" id="GO:0072659">
    <property type="term" value="P:protein localization to plasma membrane"/>
    <property type="evidence" value="ECO:0007669"/>
    <property type="project" value="TreeGrafter"/>
</dbReference>
<dbReference type="InterPro" id="IPR057815">
    <property type="entry name" value="C2CD5_C"/>
</dbReference>
<dbReference type="GO" id="GO:0005886">
    <property type="term" value="C:plasma membrane"/>
    <property type="evidence" value="ECO:0007669"/>
    <property type="project" value="TreeGrafter"/>
</dbReference>
<proteinExistence type="predicted"/>
<evidence type="ECO:0000313" key="3">
    <source>
        <dbReference type="Proteomes" id="UP000324832"/>
    </source>
</evidence>
<dbReference type="GO" id="GO:0065002">
    <property type="term" value="P:intracellular protein transmembrane transport"/>
    <property type="evidence" value="ECO:0007669"/>
    <property type="project" value="TreeGrafter"/>
</dbReference>
<sequence>MRSNCAARRVCALRLLFVRETSGVRELGGLSGFLHTFTCEVLAIVRAYTAALGGNALTSLYVTHLMFTSNNKSVH</sequence>
<dbReference type="Pfam" id="PF23128">
    <property type="entry name" value="YbjQ_4"/>
    <property type="match status" value="1"/>
</dbReference>
<accession>A0A5E4Q8Z6</accession>
<dbReference type="PANTHER" id="PTHR37412">
    <property type="entry name" value="C2 DOMAIN-CONTAINING PROTEIN 5"/>
    <property type="match status" value="1"/>
</dbReference>
<dbReference type="GO" id="GO:0005544">
    <property type="term" value="F:calcium-dependent phospholipid binding"/>
    <property type="evidence" value="ECO:0007669"/>
    <property type="project" value="InterPro"/>
</dbReference>
<protein>
    <recommendedName>
        <fullName evidence="1">C2CD5 C-terminal domain-containing protein</fullName>
    </recommendedName>
</protein>
<evidence type="ECO:0000259" key="1">
    <source>
        <dbReference type="Pfam" id="PF23128"/>
    </source>
</evidence>
<reference evidence="2 3" key="1">
    <citation type="submission" date="2017-07" db="EMBL/GenBank/DDBJ databases">
        <authorList>
            <person name="Talla V."/>
            <person name="Backstrom N."/>
        </authorList>
    </citation>
    <scope>NUCLEOTIDE SEQUENCE [LARGE SCALE GENOMIC DNA]</scope>
</reference>
<dbReference type="InterPro" id="IPR038983">
    <property type="entry name" value="C2CD5"/>
</dbReference>
<organism evidence="2 3">
    <name type="scientific">Leptidea sinapis</name>
    <dbReference type="NCBI Taxonomy" id="189913"/>
    <lineage>
        <taxon>Eukaryota</taxon>
        <taxon>Metazoa</taxon>
        <taxon>Ecdysozoa</taxon>
        <taxon>Arthropoda</taxon>
        <taxon>Hexapoda</taxon>
        <taxon>Insecta</taxon>
        <taxon>Pterygota</taxon>
        <taxon>Neoptera</taxon>
        <taxon>Endopterygota</taxon>
        <taxon>Lepidoptera</taxon>
        <taxon>Glossata</taxon>
        <taxon>Ditrysia</taxon>
        <taxon>Papilionoidea</taxon>
        <taxon>Pieridae</taxon>
        <taxon>Dismorphiinae</taxon>
        <taxon>Leptidea</taxon>
    </lineage>
</organism>